<evidence type="ECO:0000313" key="8">
    <source>
        <dbReference type="Proteomes" id="UP000553632"/>
    </source>
</evidence>
<dbReference type="InterPro" id="IPR043203">
    <property type="entry name" value="VGCC_Ca_Na"/>
</dbReference>
<dbReference type="PANTHER" id="PTHR10037">
    <property type="entry name" value="VOLTAGE-GATED CATION CHANNEL CALCIUM AND SODIUM"/>
    <property type="match status" value="1"/>
</dbReference>
<evidence type="ECO:0000256" key="2">
    <source>
        <dbReference type="ARBA" id="ARBA00022692"/>
    </source>
</evidence>
<dbReference type="GO" id="GO:0005248">
    <property type="term" value="F:voltage-gated sodium channel activity"/>
    <property type="evidence" value="ECO:0007669"/>
    <property type="project" value="TreeGrafter"/>
</dbReference>
<accession>A0A7J6UIA0</accession>
<feature type="non-terminal residue" evidence="7">
    <location>
        <position position="210"/>
    </location>
</feature>
<evidence type="ECO:0000313" key="7">
    <source>
        <dbReference type="EMBL" id="KAF4756758.1"/>
    </source>
</evidence>
<dbReference type="InterPro" id="IPR027359">
    <property type="entry name" value="Volt_channel_dom_sf"/>
</dbReference>
<feature type="non-terminal residue" evidence="7">
    <location>
        <position position="1"/>
    </location>
</feature>
<evidence type="ECO:0000256" key="4">
    <source>
        <dbReference type="ARBA" id="ARBA00023136"/>
    </source>
</evidence>
<evidence type="ECO:0000259" key="6">
    <source>
        <dbReference type="Pfam" id="PF00520"/>
    </source>
</evidence>
<feature type="transmembrane region" description="Helical" evidence="5">
    <location>
        <begin position="101"/>
        <end position="119"/>
    </location>
</feature>
<dbReference type="Gene3D" id="1.20.120.350">
    <property type="entry name" value="Voltage-gated potassium channels. Chain C"/>
    <property type="match status" value="1"/>
</dbReference>
<protein>
    <recommendedName>
        <fullName evidence="6">Ion transport domain-containing protein</fullName>
    </recommendedName>
</protein>
<name>A0A7J6UIA0_PEROL</name>
<keyword evidence="8" id="KW-1185">Reference proteome</keyword>
<keyword evidence="4 5" id="KW-0472">Membrane</keyword>
<organism evidence="7 8">
    <name type="scientific">Perkinsus olseni</name>
    <name type="common">Perkinsus atlanticus</name>
    <dbReference type="NCBI Taxonomy" id="32597"/>
    <lineage>
        <taxon>Eukaryota</taxon>
        <taxon>Sar</taxon>
        <taxon>Alveolata</taxon>
        <taxon>Perkinsozoa</taxon>
        <taxon>Perkinsea</taxon>
        <taxon>Perkinsida</taxon>
        <taxon>Perkinsidae</taxon>
        <taxon>Perkinsus</taxon>
    </lineage>
</organism>
<evidence type="ECO:0000256" key="5">
    <source>
        <dbReference type="SAM" id="Phobius"/>
    </source>
</evidence>
<reference evidence="7 8" key="1">
    <citation type="submission" date="2020-04" db="EMBL/GenBank/DDBJ databases">
        <title>Perkinsus olseni comparative genomics.</title>
        <authorList>
            <person name="Bogema D.R."/>
        </authorList>
    </citation>
    <scope>NUCLEOTIDE SEQUENCE [LARGE SCALE GENOMIC DNA]</scope>
    <source>
        <strain evidence="7 8">ATCC PRA-207</strain>
    </source>
</reference>
<dbReference type="AlphaFoldDB" id="A0A7J6UIA0"/>
<proteinExistence type="predicted"/>
<dbReference type="GO" id="GO:0001518">
    <property type="term" value="C:voltage-gated sodium channel complex"/>
    <property type="evidence" value="ECO:0007669"/>
    <property type="project" value="TreeGrafter"/>
</dbReference>
<feature type="transmembrane region" description="Helical" evidence="5">
    <location>
        <begin position="64"/>
        <end position="81"/>
    </location>
</feature>
<evidence type="ECO:0000256" key="1">
    <source>
        <dbReference type="ARBA" id="ARBA00004141"/>
    </source>
</evidence>
<sequence length="210" mass="23780">VMKTEAPADIARSISLVKRLDEVRRTTEFANQRAKLRRPPMDLFSRGMADPKSKVALLASDSRFQNWALVVIVLNAVWIGIDEDHNHKGSGIPLVVFDVGEHIFGFCFTFEILIRILAYRKKADFFNDKHLRLWNIFDLCLVVMMIIEIWVLLILDADASTLGSLSVLRLLRLLRITRVFRMVPELGMMVKSMAAAARSVSSTLAIILAL</sequence>
<dbReference type="InterPro" id="IPR005821">
    <property type="entry name" value="Ion_trans_dom"/>
</dbReference>
<evidence type="ECO:0000256" key="3">
    <source>
        <dbReference type="ARBA" id="ARBA00022989"/>
    </source>
</evidence>
<dbReference type="SUPFAM" id="SSF81324">
    <property type="entry name" value="Voltage-gated potassium channels"/>
    <property type="match status" value="1"/>
</dbReference>
<keyword evidence="3 5" id="KW-1133">Transmembrane helix</keyword>
<dbReference type="EMBL" id="JABANO010003505">
    <property type="protein sequence ID" value="KAF4756758.1"/>
    <property type="molecule type" value="Genomic_DNA"/>
</dbReference>
<feature type="domain" description="Ion transport" evidence="6">
    <location>
        <begin position="64"/>
        <end position="208"/>
    </location>
</feature>
<dbReference type="Proteomes" id="UP000553632">
    <property type="component" value="Unassembled WGS sequence"/>
</dbReference>
<gene>
    <name evidence="7" type="ORF">FOZ63_013941</name>
</gene>
<comment type="caution">
    <text evidence="7">The sequence shown here is derived from an EMBL/GenBank/DDBJ whole genome shotgun (WGS) entry which is preliminary data.</text>
</comment>
<dbReference type="PANTHER" id="PTHR10037:SF62">
    <property type="entry name" value="SODIUM CHANNEL PROTEIN 60E"/>
    <property type="match status" value="1"/>
</dbReference>
<comment type="subcellular location">
    <subcellularLocation>
        <location evidence="1">Membrane</location>
        <topology evidence="1">Multi-pass membrane protein</topology>
    </subcellularLocation>
</comment>
<dbReference type="Pfam" id="PF00520">
    <property type="entry name" value="Ion_trans"/>
    <property type="match status" value="1"/>
</dbReference>
<keyword evidence="2 5" id="KW-0812">Transmembrane</keyword>
<feature type="transmembrane region" description="Helical" evidence="5">
    <location>
        <begin position="131"/>
        <end position="153"/>
    </location>
</feature>